<keyword evidence="6" id="KW-0969">Cilium</keyword>
<feature type="compositionally biased region" description="Basic residues" evidence="11">
    <location>
        <begin position="361"/>
        <end position="381"/>
    </location>
</feature>
<comment type="subcellular location">
    <subcellularLocation>
        <location evidence="1">Cytoplasm</location>
        <location evidence="1">Cytoskeleton</location>
        <location evidence="1">Flagellum axoneme</location>
    </subcellularLocation>
</comment>
<name>A0A1S4FKI7_AEDAE</name>
<dbReference type="InParanoid" id="A0A1S4FKI7"/>
<dbReference type="InterPro" id="IPR000048">
    <property type="entry name" value="IQ_motif_EF-hand-BS"/>
</dbReference>
<dbReference type="PANTHER" id="PTHR14871:SF1">
    <property type="entry name" value="DYNEIN REGULATORY COMPLEX PROTEIN 9"/>
    <property type="match status" value="1"/>
</dbReference>
<dbReference type="GO" id="GO:0044782">
    <property type="term" value="P:cilium organization"/>
    <property type="evidence" value="ECO:0007669"/>
    <property type="project" value="TreeGrafter"/>
</dbReference>
<keyword evidence="13" id="KW-1185">Reference proteome</keyword>
<keyword evidence="4" id="KW-0963">Cytoplasm</keyword>
<dbReference type="CDD" id="cd23766">
    <property type="entry name" value="IQCG"/>
    <property type="match status" value="1"/>
</dbReference>
<dbReference type="PANTHER" id="PTHR14871">
    <property type="entry name" value="DYNEIN REGULATORY COMPLEX PROTEIN 9"/>
    <property type="match status" value="1"/>
</dbReference>
<dbReference type="EnsemblMetazoa" id="AAEL008822-RA">
    <property type="protein sequence ID" value="AAEL008822-PA"/>
    <property type="gene ID" value="AAEL008822"/>
</dbReference>
<dbReference type="Pfam" id="PF00612">
    <property type="entry name" value="IQ"/>
    <property type="match status" value="1"/>
</dbReference>
<keyword evidence="8" id="KW-0966">Cell projection</keyword>
<dbReference type="Proteomes" id="UP000008820">
    <property type="component" value="Chromosome 3"/>
</dbReference>
<gene>
    <name evidence="12" type="primary">5571058</name>
</gene>
<sequence length="381" mass="44460">MSKSLEVSRRSSESTESDESSEYTIASTNDSFSLASSKPKPKFNEIESAMINSVLEETIFKLIIVNMEEDQGSNPIVKKPPMHVRFDPSYKSRMVNENQAVDVAMGMMILVKLKNDISNLRKLLSDTHVEMAEYGSFETLQTFMDNDIQSEKEEHQLIRDSILNEKKLKALQSQLDGETRERKSMLKQLNDEIFDLETRAQDTMVENDVKIRLVQKWENTRHEQARIVIEGKENTLIKTSKEARDNIDRELRLRSEIDVYINYCIDQINDKISFWMDKYQREIKAFDGDITRHKENIAELKVKYEEMVILYKHREKEIKICAESRKEREKQKAFANKQHRSAIVIQAWWRGTMVRKGLGPFKKKKKSKPPKSSKKGGKKGK</sequence>
<dbReference type="SMART" id="SM00015">
    <property type="entry name" value="IQ"/>
    <property type="match status" value="1"/>
</dbReference>
<evidence type="ECO:0000256" key="11">
    <source>
        <dbReference type="SAM" id="MobiDB-lite"/>
    </source>
</evidence>
<evidence type="ECO:0000256" key="3">
    <source>
        <dbReference type="ARBA" id="ARBA00013738"/>
    </source>
</evidence>
<feature type="region of interest" description="Disordered" evidence="11">
    <location>
        <begin position="356"/>
        <end position="381"/>
    </location>
</feature>
<proteinExistence type="inferred from homology"/>
<feature type="compositionally biased region" description="Basic and acidic residues" evidence="11">
    <location>
        <begin position="1"/>
        <end position="13"/>
    </location>
</feature>
<evidence type="ECO:0000256" key="5">
    <source>
        <dbReference type="ARBA" id="ARBA00022846"/>
    </source>
</evidence>
<evidence type="ECO:0000256" key="6">
    <source>
        <dbReference type="ARBA" id="ARBA00023069"/>
    </source>
</evidence>
<evidence type="ECO:0000256" key="1">
    <source>
        <dbReference type="ARBA" id="ARBA00004611"/>
    </source>
</evidence>
<evidence type="ECO:0000256" key="9">
    <source>
        <dbReference type="ARBA" id="ARBA00032183"/>
    </source>
</evidence>
<dbReference type="GO" id="GO:0031514">
    <property type="term" value="C:motile cilium"/>
    <property type="evidence" value="ECO:0007669"/>
    <property type="project" value="TreeGrafter"/>
</dbReference>
<evidence type="ECO:0000256" key="2">
    <source>
        <dbReference type="ARBA" id="ARBA00008222"/>
    </source>
</evidence>
<dbReference type="OrthoDB" id="10254713at2759"/>
<dbReference type="PROSITE" id="PS50096">
    <property type="entry name" value="IQ"/>
    <property type="match status" value="1"/>
</dbReference>
<evidence type="ECO:0000256" key="4">
    <source>
        <dbReference type="ARBA" id="ARBA00022490"/>
    </source>
</evidence>
<evidence type="ECO:0000313" key="12">
    <source>
        <dbReference type="EnsemblMetazoa" id="AAEL008822-PA"/>
    </source>
</evidence>
<feature type="coiled-coil region" evidence="10">
    <location>
        <begin position="168"/>
        <end position="206"/>
    </location>
</feature>
<reference evidence="12" key="2">
    <citation type="submission" date="2020-05" db="UniProtKB">
        <authorList>
            <consortium name="EnsemblMetazoa"/>
        </authorList>
    </citation>
    <scope>IDENTIFICATION</scope>
    <source>
        <strain evidence="12">LVP_AGWG</strain>
    </source>
</reference>
<dbReference type="AlphaFoldDB" id="A0A1S4FKI7"/>
<comment type="similarity">
    <text evidence="2">Belongs to the DRC9 family.</text>
</comment>
<evidence type="ECO:0000256" key="8">
    <source>
        <dbReference type="ARBA" id="ARBA00023273"/>
    </source>
</evidence>
<keyword evidence="7" id="KW-0206">Cytoskeleton</keyword>
<evidence type="ECO:0000313" key="13">
    <source>
        <dbReference type="Proteomes" id="UP000008820"/>
    </source>
</evidence>
<dbReference type="Gene3D" id="1.20.5.190">
    <property type="match status" value="1"/>
</dbReference>
<feature type="compositionally biased region" description="Polar residues" evidence="11">
    <location>
        <begin position="23"/>
        <end position="36"/>
    </location>
</feature>
<dbReference type="VEuPathDB" id="VectorBase:AAEL008822"/>
<organism evidence="12 13">
    <name type="scientific">Aedes aegypti</name>
    <name type="common">Yellowfever mosquito</name>
    <name type="synonym">Culex aegypti</name>
    <dbReference type="NCBI Taxonomy" id="7159"/>
    <lineage>
        <taxon>Eukaryota</taxon>
        <taxon>Metazoa</taxon>
        <taxon>Ecdysozoa</taxon>
        <taxon>Arthropoda</taxon>
        <taxon>Hexapoda</taxon>
        <taxon>Insecta</taxon>
        <taxon>Pterygota</taxon>
        <taxon>Neoptera</taxon>
        <taxon>Endopterygota</taxon>
        <taxon>Diptera</taxon>
        <taxon>Nematocera</taxon>
        <taxon>Culicoidea</taxon>
        <taxon>Culicidae</taxon>
        <taxon>Culicinae</taxon>
        <taxon>Aedini</taxon>
        <taxon>Aedes</taxon>
        <taxon>Stegomyia</taxon>
    </lineage>
</organism>
<accession>A0A1S4FKI7</accession>
<evidence type="ECO:0000256" key="7">
    <source>
        <dbReference type="ARBA" id="ARBA00023212"/>
    </source>
</evidence>
<dbReference type="GO" id="GO:0005737">
    <property type="term" value="C:cytoplasm"/>
    <property type="evidence" value="ECO:0007669"/>
    <property type="project" value="TreeGrafter"/>
</dbReference>
<dbReference type="InterPro" id="IPR042618">
    <property type="entry name" value="IQCG"/>
</dbReference>
<feature type="region of interest" description="Disordered" evidence="11">
    <location>
        <begin position="1"/>
        <end position="38"/>
    </location>
</feature>
<keyword evidence="10" id="KW-0175">Coiled coil</keyword>
<keyword evidence="5" id="KW-0282">Flagellum</keyword>
<evidence type="ECO:0000256" key="10">
    <source>
        <dbReference type="SAM" id="Coils"/>
    </source>
</evidence>
<protein>
    <recommendedName>
        <fullName evidence="3">Dynein regulatory complex protein 9</fullName>
    </recommendedName>
    <alternativeName>
        <fullName evidence="9">IQ domain-containing protein G</fullName>
    </alternativeName>
</protein>
<reference evidence="12 13" key="1">
    <citation type="submission" date="2017-06" db="EMBL/GenBank/DDBJ databases">
        <title>Aedes aegypti genome working group (AGWG) sequencing and assembly.</title>
        <authorList>
            <consortium name="Aedes aegypti Genome Working Group (AGWG)"/>
            <person name="Matthews B.J."/>
        </authorList>
    </citation>
    <scope>NUCLEOTIDE SEQUENCE [LARGE SCALE GENOMIC DNA]</scope>
    <source>
        <strain evidence="12 13">LVP_AGWG</strain>
    </source>
</reference>